<proteinExistence type="predicted"/>
<accession>A0A495R0G9</accession>
<organism evidence="2 3">
    <name type="scientific">Haloarcula quadrata</name>
    <dbReference type="NCBI Taxonomy" id="182779"/>
    <lineage>
        <taxon>Archaea</taxon>
        <taxon>Methanobacteriati</taxon>
        <taxon>Methanobacteriota</taxon>
        <taxon>Stenosarchaea group</taxon>
        <taxon>Halobacteria</taxon>
        <taxon>Halobacteriales</taxon>
        <taxon>Haloarculaceae</taxon>
        <taxon>Haloarcula</taxon>
    </lineage>
</organism>
<evidence type="ECO:0000313" key="2">
    <source>
        <dbReference type="EMBL" id="RKS80803.1"/>
    </source>
</evidence>
<dbReference type="RefSeq" id="WP_167467348.1">
    <property type="nucleotide sequence ID" value="NZ_RBWW01000001.1"/>
</dbReference>
<keyword evidence="3" id="KW-1185">Reference proteome</keyword>
<gene>
    <name evidence="2" type="ORF">BDK61_0062</name>
</gene>
<comment type="caution">
    <text evidence="2">The sequence shown here is derived from an EMBL/GenBank/DDBJ whole genome shotgun (WGS) entry which is preliminary data.</text>
</comment>
<evidence type="ECO:0000256" key="1">
    <source>
        <dbReference type="SAM" id="MobiDB-lite"/>
    </source>
</evidence>
<protein>
    <submittedName>
        <fullName evidence="2">Uncharacterized protein</fullName>
    </submittedName>
</protein>
<name>A0A495R0G9_9EURY</name>
<evidence type="ECO:0000313" key="3">
    <source>
        <dbReference type="Proteomes" id="UP000268233"/>
    </source>
</evidence>
<dbReference type="Proteomes" id="UP000268233">
    <property type="component" value="Unassembled WGS sequence"/>
</dbReference>
<feature type="compositionally biased region" description="Low complexity" evidence="1">
    <location>
        <begin position="44"/>
        <end position="59"/>
    </location>
</feature>
<reference evidence="2 3" key="1">
    <citation type="submission" date="2018-10" db="EMBL/GenBank/DDBJ databases">
        <title>Genomic Encyclopedia of Archaeal and Bacterial Type Strains, Phase II (KMG-II): from individual species to whole genera.</title>
        <authorList>
            <person name="Goeker M."/>
        </authorList>
    </citation>
    <scope>NUCLEOTIDE SEQUENCE [LARGE SCALE GENOMIC DNA]</scope>
    <source>
        <strain evidence="2 3">DSM 11927</strain>
    </source>
</reference>
<feature type="region of interest" description="Disordered" evidence="1">
    <location>
        <begin position="35"/>
        <end position="74"/>
    </location>
</feature>
<sequence length="185" mass="19262">MNGKLLAMGGVIALLLAGVGGAFVAGIGPFQAESSGEDISEFPTETAEATESDTTTTDTGDTRDSDGGAASTPPFAFTVDSIEECGQTCRDVTSTLTNQQNSTADDITVYTRIYAGNSTGGDVVWEGSEDVGTLEADGSYTTTRRVDLSFGDAYAIEQADGWITIRTTVETADQTVTLSDQRKVA</sequence>
<dbReference type="AlphaFoldDB" id="A0A495R0G9"/>
<dbReference type="EMBL" id="RBWW01000001">
    <property type="protein sequence ID" value="RKS80803.1"/>
    <property type="molecule type" value="Genomic_DNA"/>
</dbReference>